<dbReference type="Gene3D" id="3.10.350.10">
    <property type="entry name" value="LysM domain"/>
    <property type="match status" value="1"/>
</dbReference>
<dbReference type="NCBIfam" id="TIGR02899">
    <property type="entry name" value="spore_safA"/>
    <property type="match status" value="1"/>
</dbReference>
<evidence type="ECO:0000313" key="2">
    <source>
        <dbReference type="EMBL" id="PKG24416.1"/>
    </source>
</evidence>
<dbReference type="CDD" id="cd00118">
    <property type="entry name" value="LysM"/>
    <property type="match status" value="1"/>
</dbReference>
<dbReference type="EMBL" id="PISE01000013">
    <property type="protein sequence ID" value="PKG24416.1"/>
    <property type="molecule type" value="Genomic_DNA"/>
</dbReference>
<keyword evidence="3" id="KW-1185">Reference proteome</keyword>
<dbReference type="OrthoDB" id="2033517at2"/>
<protein>
    <recommendedName>
        <fullName evidence="1">LysM domain-containing protein</fullName>
    </recommendedName>
</protein>
<dbReference type="Pfam" id="PF01476">
    <property type="entry name" value="LysM"/>
    <property type="match status" value="1"/>
</dbReference>
<dbReference type="RefSeq" id="WP_101176354.1">
    <property type="nucleotide sequence ID" value="NZ_PISE01000013.1"/>
</dbReference>
<dbReference type="PROSITE" id="PS51782">
    <property type="entry name" value="LYSM"/>
    <property type="match status" value="1"/>
</dbReference>
<dbReference type="SMART" id="SM00257">
    <property type="entry name" value="LysM"/>
    <property type="match status" value="1"/>
</dbReference>
<dbReference type="InterPro" id="IPR036779">
    <property type="entry name" value="LysM_dom_sf"/>
</dbReference>
<name>A0A2N0Z4I3_9BACI</name>
<evidence type="ECO:0000313" key="3">
    <source>
        <dbReference type="Proteomes" id="UP000233375"/>
    </source>
</evidence>
<dbReference type="InterPro" id="IPR014248">
    <property type="entry name" value="Spore_coat_assembly_SafA"/>
</dbReference>
<proteinExistence type="predicted"/>
<dbReference type="Proteomes" id="UP000233375">
    <property type="component" value="Unassembled WGS sequence"/>
</dbReference>
<dbReference type="InterPro" id="IPR018392">
    <property type="entry name" value="LysM"/>
</dbReference>
<feature type="domain" description="LysM" evidence="1">
    <location>
        <begin position="2"/>
        <end position="47"/>
    </location>
</feature>
<dbReference type="SUPFAM" id="SSF54106">
    <property type="entry name" value="LysM domain"/>
    <property type="match status" value="1"/>
</dbReference>
<dbReference type="AlphaFoldDB" id="A0A2N0Z4I3"/>
<sequence length="514" mass="56817">MKIHIVQKGDTLWEIAKKYGVNFEELKMLNPQLSNPDMIMPGTKIKVPTTGGNIKKEAPIMGITKEMPKKEHSYVKEKPIAMPIKEAPKKEMPKKEMPIKELPKEKPYTPKMPTPIIPEIDINNYYTMNMTNVDVDVDIEETIPAPLKPVEPPKMHIEAPVQDVCPPIIPYQPYCYEVSPMMPGSGFPPGVCPPSPLEQVPMQYEQMPGVTHGEYTKWEEESSSSSHMHHYGKVAGAYQPSVMQSKAGYPEMGNIPADYYQQPLVTYGQMPTEHGYNEKHSYQQESASNSIGHHIYQAPMQMPYIPAQKDDCGCGGPAIPQPGIYGEQGFSPQMGAYPYPEVQAPHMGMPQGAGNPQVGAYPYPEVQAPHMGMPQVGAYPQMGGYPFPESRQGMLQGFVPAPFPSSPMPMDPRMMGAPYPQGVVGNIPSPMMMEDEVHVQHVHQQESFAMNNQQPFASEMIPPVFGPGGNAPVYAPPFNGNFAQPPLMNPYGAGATTPFGMPRYFDDESSDYGN</sequence>
<organism evidence="2 3">
    <name type="scientific">Niallia nealsonii</name>
    <dbReference type="NCBI Taxonomy" id="115979"/>
    <lineage>
        <taxon>Bacteria</taxon>
        <taxon>Bacillati</taxon>
        <taxon>Bacillota</taxon>
        <taxon>Bacilli</taxon>
        <taxon>Bacillales</taxon>
        <taxon>Bacillaceae</taxon>
        <taxon>Niallia</taxon>
    </lineage>
</organism>
<comment type="caution">
    <text evidence="2">The sequence shown here is derived from an EMBL/GenBank/DDBJ whole genome shotgun (WGS) entry which is preliminary data.</text>
</comment>
<reference evidence="2 3" key="1">
    <citation type="journal article" date="2003" name="Int. J. Syst. Evol. Microbiol.">
        <title>Bacillus nealsonii sp. nov., isolated from a spacecraft-assembly facility, whose spores are gamma-radiation resistant.</title>
        <authorList>
            <person name="Venkateswaran K."/>
            <person name="Kempf M."/>
            <person name="Chen F."/>
            <person name="Satomi M."/>
            <person name="Nicholson W."/>
            <person name="Kern R."/>
        </authorList>
    </citation>
    <scope>NUCLEOTIDE SEQUENCE [LARGE SCALE GENOMIC DNA]</scope>
    <source>
        <strain evidence="2 3">FO-92</strain>
    </source>
</reference>
<accession>A0A2N0Z4I3</accession>
<evidence type="ECO:0000259" key="1">
    <source>
        <dbReference type="PROSITE" id="PS51782"/>
    </source>
</evidence>
<gene>
    <name evidence="2" type="ORF">CWS01_06340</name>
</gene>